<dbReference type="SUPFAM" id="SSF81324">
    <property type="entry name" value="Voltage-gated potassium channels"/>
    <property type="match status" value="2"/>
</dbReference>
<dbReference type="Proteomes" id="UP000808372">
    <property type="component" value="Chromosome 24"/>
</dbReference>
<dbReference type="FunFam" id="1.10.287.70:FF:000057">
    <property type="entry name" value="Potassium channel subfamily K member"/>
    <property type="match status" value="1"/>
</dbReference>
<keyword evidence="6 12" id="KW-0631">Potassium channel</keyword>
<dbReference type="GO" id="GO:0030322">
    <property type="term" value="P:stabilization of membrane potential"/>
    <property type="evidence" value="ECO:0007669"/>
    <property type="project" value="TreeGrafter"/>
</dbReference>
<gene>
    <name evidence="17" type="primary">LOC120019739</name>
</gene>
<feature type="transmembrane region" description="Helical" evidence="14">
    <location>
        <begin position="6"/>
        <end position="29"/>
    </location>
</feature>
<dbReference type="GeneID" id="120019739"/>
<evidence type="ECO:0000256" key="8">
    <source>
        <dbReference type="ARBA" id="ARBA00022989"/>
    </source>
</evidence>
<evidence type="ECO:0000256" key="1">
    <source>
        <dbReference type="ARBA" id="ARBA00004141"/>
    </source>
</evidence>
<sequence length="394" mass="44429">MKRQNVRTLSLIICTFTYLLVGAAVFDALESKKEKTQKKKVYDRKQELMNTYNLSQFNFDELERVVLQLKPHKAGVQWKFAGSFYFAITVITTIGYGHAAPSTDGGKVFCMLYALLGIPLTLVMFQSLGERINTLVRYLLHRLKKCLGMRRTEVSMVNMVAIGFISCMSTLCIGALSFSYFEGWSFFHAYYYCFITLTTIGFGDYVALQKDHALQTNPKYVAFCFIYILTGLTVIGAFLNLVVLRFMTMNAEDEKRDAEQRALLSRNGQVGGHNHMRCAPDLPSSSSAASGSGRGLRNVYAEVLHFQSMCSCLWYKSREKLQYSIPMIIPRDLSTSDTYMEQGEAFSSDPLHPLHSNGCVYSMHHPHSAISSVSTGLHSLTPYRLGHSKRRSSI</sequence>
<keyword evidence="10 12" id="KW-0472">Membrane</keyword>
<keyword evidence="4 12" id="KW-0633">Potassium transport</keyword>
<organism evidence="16 17">
    <name type="scientific">Salvelinus namaycush</name>
    <name type="common">Lake trout</name>
    <name type="synonym">Salmo namaycush</name>
    <dbReference type="NCBI Taxonomy" id="8040"/>
    <lineage>
        <taxon>Eukaryota</taxon>
        <taxon>Metazoa</taxon>
        <taxon>Chordata</taxon>
        <taxon>Craniata</taxon>
        <taxon>Vertebrata</taxon>
        <taxon>Euteleostomi</taxon>
        <taxon>Actinopterygii</taxon>
        <taxon>Neopterygii</taxon>
        <taxon>Teleostei</taxon>
        <taxon>Protacanthopterygii</taxon>
        <taxon>Salmoniformes</taxon>
        <taxon>Salmonidae</taxon>
        <taxon>Salmoninae</taxon>
        <taxon>Salvelinus</taxon>
    </lineage>
</organism>
<dbReference type="PRINTS" id="PR01333">
    <property type="entry name" value="2POREKCHANEL"/>
</dbReference>
<proteinExistence type="inferred from homology"/>
<feature type="domain" description="Potassium channel" evidence="15">
    <location>
        <begin position="168"/>
        <end position="243"/>
    </location>
</feature>
<feature type="domain" description="Potassium channel" evidence="15">
    <location>
        <begin position="76"/>
        <end position="132"/>
    </location>
</feature>
<feature type="transmembrane region" description="Helical" evidence="14">
    <location>
        <begin position="111"/>
        <end position="133"/>
    </location>
</feature>
<evidence type="ECO:0000256" key="12">
    <source>
        <dbReference type="PIRNR" id="PIRNR038061"/>
    </source>
</evidence>
<dbReference type="GO" id="GO:0015271">
    <property type="term" value="F:outward rectifier potassium channel activity"/>
    <property type="evidence" value="ECO:0007669"/>
    <property type="project" value="TreeGrafter"/>
</dbReference>
<dbReference type="GO" id="GO:0005886">
    <property type="term" value="C:plasma membrane"/>
    <property type="evidence" value="ECO:0007669"/>
    <property type="project" value="TreeGrafter"/>
</dbReference>
<protein>
    <recommendedName>
        <fullName evidence="12">Potassium channel subfamily K member</fullName>
    </recommendedName>
</protein>
<dbReference type="InterPro" id="IPR013099">
    <property type="entry name" value="K_chnl_dom"/>
</dbReference>
<dbReference type="GO" id="GO:0005252">
    <property type="term" value="F:open rectifier potassium channel activity"/>
    <property type="evidence" value="ECO:0007669"/>
    <property type="project" value="InterPro"/>
</dbReference>
<keyword evidence="3 12" id="KW-0813">Transport</keyword>
<evidence type="ECO:0000256" key="3">
    <source>
        <dbReference type="ARBA" id="ARBA00022448"/>
    </source>
</evidence>
<dbReference type="PANTHER" id="PTHR11003">
    <property type="entry name" value="POTASSIUM CHANNEL, SUBFAMILY K"/>
    <property type="match status" value="1"/>
</dbReference>
<evidence type="ECO:0000256" key="13">
    <source>
        <dbReference type="RuleBase" id="RU003857"/>
    </source>
</evidence>
<accession>A0A8U0P693</accession>
<feature type="transmembrane region" description="Helical" evidence="14">
    <location>
        <begin position="189"/>
        <end position="208"/>
    </location>
</feature>
<keyword evidence="8 14" id="KW-1133">Transmembrane helix</keyword>
<dbReference type="PIRSF" id="PIRSF038061">
    <property type="entry name" value="K_channel_subfamily_K_type"/>
    <property type="match status" value="1"/>
</dbReference>
<dbReference type="InterPro" id="IPR005406">
    <property type="entry name" value="KCNK3"/>
</dbReference>
<dbReference type="PRINTS" id="PR01095">
    <property type="entry name" value="TASKCHANNEL"/>
</dbReference>
<dbReference type="GO" id="GO:0022841">
    <property type="term" value="F:potassium ion leak channel activity"/>
    <property type="evidence" value="ECO:0007669"/>
    <property type="project" value="TreeGrafter"/>
</dbReference>
<reference evidence="17" key="1">
    <citation type="submission" date="2025-08" db="UniProtKB">
        <authorList>
            <consortium name="RefSeq"/>
        </authorList>
    </citation>
    <scope>IDENTIFICATION</scope>
    <source>
        <tissue evidence="17">White muscle</tissue>
    </source>
</reference>
<dbReference type="Gene3D" id="1.10.287.70">
    <property type="match status" value="1"/>
</dbReference>
<dbReference type="InterPro" id="IPR003092">
    <property type="entry name" value="2pore_dom_K_chnl_TASK"/>
</dbReference>
<dbReference type="KEGG" id="snh:120019739"/>
<evidence type="ECO:0000256" key="7">
    <source>
        <dbReference type="ARBA" id="ARBA00022958"/>
    </source>
</evidence>
<dbReference type="PRINTS" id="PR01584">
    <property type="entry name" value="TASK1CHANNEL"/>
</dbReference>
<keyword evidence="11 13" id="KW-0407">Ion channel</keyword>
<evidence type="ECO:0000256" key="5">
    <source>
        <dbReference type="ARBA" id="ARBA00022692"/>
    </source>
</evidence>
<evidence type="ECO:0000256" key="11">
    <source>
        <dbReference type="ARBA" id="ARBA00023303"/>
    </source>
</evidence>
<dbReference type="InterPro" id="IPR003280">
    <property type="entry name" value="2pore_dom_K_chnl"/>
</dbReference>
<evidence type="ECO:0000256" key="10">
    <source>
        <dbReference type="ARBA" id="ARBA00023136"/>
    </source>
</evidence>
<keyword evidence="9 12" id="KW-0406">Ion transport</keyword>
<evidence type="ECO:0000256" key="14">
    <source>
        <dbReference type="SAM" id="Phobius"/>
    </source>
</evidence>
<name>A0A8U0P693_SALNM</name>
<dbReference type="PANTHER" id="PTHR11003:SF138">
    <property type="entry name" value="POTASSIUM CHANNEL SUBFAMILY K MEMBER 3"/>
    <property type="match status" value="1"/>
</dbReference>
<feature type="transmembrane region" description="Helical" evidence="14">
    <location>
        <begin position="154"/>
        <end position="177"/>
    </location>
</feature>
<keyword evidence="16" id="KW-1185">Reference proteome</keyword>
<evidence type="ECO:0000256" key="6">
    <source>
        <dbReference type="ARBA" id="ARBA00022826"/>
    </source>
</evidence>
<dbReference type="AlphaFoldDB" id="A0A8U0P693"/>
<dbReference type="RefSeq" id="XP_038819090.1">
    <property type="nucleotide sequence ID" value="XM_038963162.1"/>
</dbReference>
<feature type="transmembrane region" description="Helical" evidence="14">
    <location>
        <begin position="220"/>
        <end position="247"/>
    </location>
</feature>
<feature type="transmembrane region" description="Helical" evidence="14">
    <location>
        <begin position="80"/>
        <end position="99"/>
    </location>
</feature>
<evidence type="ECO:0000313" key="17">
    <source>
        <dbReference type="RefSeq" id="XP_038819090.1"/>
    </source>
</evidence>
<keyword evidence="5 13" id="KW-0812">Transmembrane</keyword>
<keyword evidence="7 12" id="KW-0630">Potassium</keyword>
<evidence type="ECO:0000259" key="15">
    <source>
        <dbReference type="Pfam" id="PF07885"/>
    </source>
</evidence>
<evidence type="ECO:0000256" key="9">
    <source>
        <dbReference type="ARBA" id="ARBA00023065"/>
    </source>
</evidence>
<evidence type="ECO:0000256" key="4">
    <source>
        <dbReference type="ARBA" id="ARBA00022538"/>
    </source>
</evidence>
<comment type="similarity">
    <text evidence="2 13">Belongs to the two pore domain potassium channel (TC 1.A.1.8) family.</text>
</comment>
<comment type="subcellular location">
    <subcellularLocation>
        <location evidence="1">Membrane</location>
        <topology evidence="1">Multi-pass membrane protein</topology>
    </subcellularLocation>
</comment>
<evidence type="ECO:0000256" key="2">
    <source>
        <dbReference type="ARBA" id="ARBA00006666"/>
    </source>
</evidence>
<evidence type="ECO:0000313" key="16">
    <source>
        <dbReference type="Proteomes" id="UP000808372"/>
    </source>
</evidence>
<dbReference type="Pfam" id="PF07885">
    <property type="entry name" value="Ion_trans_2"/>
    <property type="match status" value="2"/>
</dbReference>